<gene>
    <name evidence="2" type="ORF">C8F04DRAFT_1186422</name>
</gene>
<evidence type="ECO:0000313" key="3">
    <source>
        <dbReference type="Proteomes" id="UP001218188"/>
    </source>
</evidence>
<name>A0AAD6SQM3_9AGAR</name>
<keyword evidence="3" id="KW-1185">Reference proteome</keyword>
<sequence>MQKGLSAIKKTYLLETNRVPSVLLKRFFSSELELLDNTLSCVQTRPRIGMRSNGFRLEPASYNQLLRVLANRGRRGYDGFILNGRKPPTIPSWSELYDPDAFYSLTDFEILAVCFRVEVENFLYQLQQFYQFNQRRPARFNGRPPVVPHPPRIRCSQASQSDGDGPWLSFQMNSNSAPPPLQPQAAEQYNMHDGTPISSDPSGETSNTVSIQTIDQSSDPSNCPVASTISTSDDSEVQATHDANPDAPSITAAFIEGQTVLPVEGNNLTSSMVNTPARMAVPNATTQCPVQPFPDCGVGVVLLWNSNHPTDILSSYFQVPRPRVVEGIG</sequence>
<accession>A0AAD6SQM3</accession>
<reference evidence="2" key="1">
    <citation type="submission" date="2023-03" db="EMBL/GenBank/DDBJ databases">
        <title>Massive genome expansion in bonnet fungi (Mycena s.s.) driven by repeated elements and novel gene families across ecological guilds.</title>
        <authorList>
            <consortium name="Lawrence Berkeley National Laboratory"/>
            <person name="Harder C.B."/>
            <person name="Miyauchi S."/>
            <person name="Viragh M."/>
            <person name="Kuo A."/>
            <person name="Thoen E."/>
            <person name="Andreopoulos B."/>
            <person name="Lu D."/>
            <person name="Skrede I."/>
            <person name="Drula E."/>
            <person name="Henrissat B."/>
            <person name="Morin E."/>
            <person name="Kohler A."/>
            <person name="Barry K."/>
            <person name="LaButti K."/>
            <person name="Morin E."/>
            <person name="Salamov A."/>
            <person name="Lipzen A."/>
            <person name="Mereny Z."/>
            <person name="Hegedus B."/>
            <person name="Baldrian P."/>
            <person name="Stursova M."/>
            <person name="Weitz H."/>
            <person name="Taylor A."/>
            <person name="Grigoriev I.V."/>
            <person name="Nagy L.G."/>
            <person name="Martin F."/>
            <person name="Kauserud H."/>
        </authorList>
    </citation>
    <scope>NUCLEOTIDE SEQUENCE</scope>
    <source>
        <strain evidence="2">CBHHK200</strain>
    </source>
</reference>
<evidence type="ECO:0000313" key="2">
    <source>
        <dbReference type="EMBL" id="KAJ7030768.1"/>
    </source>
</evidence>
<dbReference type="Proteomes" id="UP001218188">
    <property type="component" value="Unassembled WGS sequence"/>
</dbReference>
<feature type="region of interest" description="Disordered" evidence="1">
    <location>
        <begin position="140"/>
        <end position="243"/>
    </location>
</feature>
<protein>
    <submittedName>
        <fullName evidence="2">Uncharacterized protein</fullName>
    </submittedName>
</protein>
<organism evidence="2 3">
    <name type="scientific">Mycena alexandri</name>
    <dbReference type="NCBI Taxonomy" id="1745969"/>
    <lineage>
        <taxon>Eukaryota</taxon>
        <taxon>Fungi</taxon>
        <taxon>Dikarya</taxon>
        <taxon>Basidiomycota</taxon>
        <taxon>Agaricomycotina</taxon>
        <taxon>Agaricomycetes</taxon>
        <taxon>Agaricomycetidae</taxon>
        <taxon>Agaricales</taxon>
        <taxon>Marasmiineae</taxon>
        <taxon>Mycenaceae</taxon>
        <taxon>Mycena</taxon>
    </lineage>
</organism>
<evidence type="ECO:0000256" key="1">
    <source>
        <dbReference type="SAM" id="MobiDB-lite"/>
    </source>
</evidence>
<dbReference type="AlphaFoldDB" id="A0AAD6SQM3"/>
<proteinExistence type="predicted"/>
<feature type="compositionally biased region" description="Polar residues" evidence="1">
    <location>
        <begin position="196"/>
        <end position="232"/>
    </location>
</feature>
<dbReference type="EMBL" id="JARJCM010000087">
    <property type="protein sequence ID" value="KAJ7030768.1"/>
    <property type="molecule type" value="Genomic_DNA"/>
</dbReference>
<comment type="caution">
    <text evidence="2">The sequence shown here is derived from an EMBL/GenBank/DDBJ whole genome shotgun (WGS) entry which is preliminary data.</text>
</comment>